<reference evidence="4 5" key="1">
    <citation type="submission" date="2019-10" db="EMBL/GenBank/DDBJ databases">
        <authorList>
            <person name="Palmer J.M."/>
        </authorList>
    </citation>
    <scope>NUCLEOTIDE SEQUENCE [LARGE SCALE GENOMIC DNA]</scope>
    <source>
        <strain evidence="4 5">TWF506</strain>
    </source>
</reference>
<protein>
    <recommendedName>
        <fullName evidence="3">BTB domain-containing protein</fullName>
    </recommendedName>
</protein>
<name>A0AAN8NQ77_9PEZI</name>
<dbReference type="SUPFAM" id="SSF54695">
    <property type="entry name" value="POZ domain"/>
    <property type="match status" value="1"/>
</dbReference>
<dbReference type="AlphaFoldDB" id="A0AAN8NQ77"/>
<evidence type="ECO:0000259" key="3">
    <source>
        <dbReference type="PROSITE" id="PS50097"/>
    </source>
</evidence>
<sequence length="346" mass="38087">MSSTSSKSSHRRVSIRGHAPDLAIKCENRIFKAHQEQLVGKPGLLDSVRYEGIQDGCAMVQIHDVEPTVLSCILDYFYTGDFDESGLNPYVPSTLDPKENNGATESPFKSPSGSPTAEHNKRLAAVFTMAQKYKINGLKDLVQKKFASNGKLSEYLSAIIKDKILAETDMGRTLHVKLQKVALATVHTPEVELMDQSICNDGGSTDDNITKNGITKIVEDEKVNNPTNTPVVDEPDTTTALSTMEALNESLQTELATLRATHEELTKEFNEQKPFLLTLKAEKFQALCSRDSAIERLEGLMKVINEANKCENTGCLAPLNVSVIDDEVRMGGNVTIRCGRCNARQR</sequence>
<evidence type="ECO:0000256" key="2">
    <source>
        <dbReference type="SAM" id="MobiDB-lite"/>
    </source>
</evidence>
<dbReference type="InterPro" id="IPR011333">
    <property type="entry name" value="SKP1/BTB/POZ_sf"/>
</dbReference>
<dbReference type="Gene3D" id="3.30.710.10">
    <property type="entry name" value="Potassium Channel Kv1.1, Chain A"/>
    <property type="match status" value="1"/>
</dbReference>
<feature type="coiled-coil region" evidence="1">
    <location>
        <begin position="241"/>
        <end position="268"/>
    </location>
</feature>
<dbReference type="PROSITE" id="PS50097">
    <property type="entry name" value="BTB"/>
    <property type="match status" value="1"/>
</dbReference>
<comment type="caution">
    <text evidence="4">The sequence shown here is derived from an EMBL/GenBank/DDBJ whole genome shotgun (WGS) entry which is preliminary data.</text>
</comment>
<keyword evidence="5" id="KW-1185">Reference proteome</keyword>
<evidence type="ECO:0000313" key="5">
    <source>
        <dbReference type="Proteomes" id="UP001307849"/>
    </source>
</evidence>
<feature type="domain" description="BTB" evidence="3">
    <location>
        <begin position="20"/>
        <end position="86"/>
    </location>
</feature>
<dbReference type="CDD" id="cd18186">
    <property type="entry name" value="BTB_POZ_ZBTB_KLHL-like"/>
    <property type="match status" value="1"/>
</dbReference>
<keyword evidence="1" id="KW-0175">Coiled coil</keyword>
<accession>A0AAN8NQ77</accession>
<feature type="compositionally biased region" description="Polar residues" evidence="2">
    <location>
        <begin position="101"/>
        <end position="117"/>
    </location>
</feature>
<proteinExistence type="predicted"/>
<evidence type="ECO:0000313" key="4">
    <source>
        <dbReference type="EMBL" id="KAK6519739.1"/>
    </source>
</evidence>
<dbReference type="PANTHER" id="PTHR47843">
    <property type="entry name" value="BTB DOMAIN-CONTAINING PROTEIN-RELATED"/>
    <property type="match status" value="1"/>
</dbReference>
<organism evidence="4 5">
    <name type="scientific">Arthrobotrys conoides</name>
    <dbReference type="NCBI Taxonomy" id="74498"/>
    <lineage>
        <taxon>Eukaryota</taxon>
        <taxon>Fungi</taxon>
        <taxon>Dikarya</taxon>
        <taxon>Ascomycota</taxon>
        <taxon>Pezizomycotina</taxon>
        <taxon>Orbiliomycetes</taxon>
        <taxon>Orbiliales</taxon>
        <taxon>Orbiliaceae</taxon>
        <taxon>Arthrobotrys</taxon>
    </lineage>
</organism>
<feature type="region of interest" description="Disordered" evidence="2">
    <location>
        <begin position="89"/>
        <end position="117"/>
    </location>
</feature>
<dbReference type="EMBL" id="JAVHJM010000001">
    <property type="protein sequence ID" value="KAK6519739.1"/>
    <property type="molecule type" value="Genomic_DNA"/>
</dbReference>
<dbReference type="InterPro" id="IPR000210">
    <property type="entry name" value="BTB/POZ_dom"/>
</dbReference>
<dbReference type="Proteomes" id="UP001307849">
    <property type="component" value="Unassembled WGS sequence"/>
</dbReference>
<evidence type="ECO:0000256" key="1">
    <source>
        <dbReference type="SAM" id="Coils"/>
    </source>
</evidence>
<gene>
    <name evidence="4" type="ORF">TWF506_000038</name>
</gene>